<dbReference type="InParanoid" id="K5X8R2"/>
<sequence length="299" mass="32730">MDSNDEAYILLLLSDGNLPTGAFVASAGLESFVTHGFMTPSGVTPGRKKDKLEYTIEFIRDNLTSYARTASPFVSDAHVLVQEEVALAAASGFEGSMADTMLRLQALDGLYEATTLNHVTRRASKTQGVALLSLYSKGFTKPSVVRRTEDARENDIDIRLGSLVDEFKVAIRREETHGHLPICWGVLTAALGLSIERSQFLHLFLCARGILSAGVRMNIIGPYAAQQLLLHAVKPLVTEEAKRCGTLRTGLKRRSENKDIDSDPFDGDILTYNGPASTWPLGEILGARHDLQHSRVFNS</sequence>
<keyword evidence="5" id="KW-1185">Reference proteome</keyword>
<name>K5X8R2_PHACS</name>
<protein>
    <recommendedName>
        <fullName evidence="6">Urease accessory protein UreF</fullName>
    </recommendedName>
</protein>
<dbReference type="RefSeq" id="XP_007391839.1">
    <property type="nucleotide sequence ID" value="XM_007391777.1"/>
</dbReference>
<dbReference type="GO" id="GO:0016151">
    <property type="term" value="F:nickel cation binding"/>
    <property type="evidence" value="ECO:0007669"/>
    <property type="project" value="InterPro"/>
</dbReference>
<dbReference type="STRING" id="650164.K5X8R2"/>
<dbReference type="AlphaFoldDB" id="K5X8R2"/>
<proteinExistence type="inferred from homology"/>
<organism evidence="4 5">
    <name type="scientific">Phanerochaete carnosa (strain HHB-10118-sp)</name>
    <name type="common">White-rot fungus</name>
    <name type="synonym">Peniophora carnosa</name>
    <dbReference type="NCBI Taxonomy" id="650164"/>
    <lineage>
        <taxon>Eukaryota</taxon>
        <taxon>Fungi</taxon>
        <taxon>Dikarya</taxon>
        <taxon>Basidiomycota</taxon>
        <taxon>Agaricomycotina</taxon>
        <taxon>Agaricomycetes</taxon>
        <taxon>Polyporales</taxon>
        <taxon>Phanerochaetaceae</taxon>
        <taxon>Phanerochaete</taxon>
    </lineage>
</organism>
<keyword evidence="2" id="KW-0143">Chaperone</keyword>
<dbReference type="PANTHER" id="PTHR33620">
    <property type="entry name" value="UREASE ACCESSORY PROTEIN F"/>
    <property type="match status" value="1"/>
</dbReference>
<evidence type="ECO:0000256" key="3">
    <source>
        <dbReference type="ARBA" id="ARBA00046339"/>
    </source>
</evidence>
<dbReference type="InterPro" id="IPR038277">
    <property type="entry name" value="UreF_sf"/>
</dbReference>
<dbReference type="OrthoDB" id="2550922at2759"/>
<reference evidence="4 5" key="1">
    <citation type="journal article" date="2012" name="BMC Genomics">
        <title>Comparative genomics of the white-rot fungi, Phanerochaete carnosa and P. chrysosporium, to elucidate the genetic basis of the distinct wood types they colonize.</title>
        <authorList>
            <person name="Suzuki H."/>
            <person name="MacDonald J."/>
            <person name="Syed K."/>
            <person name="Salamov A."/>
            <person name="Hori C."/>
            <person name="Aerts A."/>
            <person name="Henrissat B."/>
            <person name="Wiebenga A."/>
            <person name="vanKuyk P.A."/>
            <person name="Barry K."/>
            <person name="Lindquist E."/>
            <person name="LaButti K."/>
            <person name="Lapidus A."/>
            <person name="Lucas S."/>
            <person name="Coutinho P."/>
            <person name="Gong Y."/>
            <person name="Samejima M."/>
            <person name="Mahadevan R."/>
            <person name="Abou-Zaid M."/>
            <person name="de Vries R.P."/>
            <person name="Igarashi K."/>
            <person name="Yadav J.S."/>
            <person name="Grigoriev I.V."/>
            <person name="Master E.R."/>
        </authorList>
    </citation>
    <scope>NUCLEOTIDE SEQUENCE [LARGE SCALE GENOMIC DNA]</scope>
    <source>
        <strain evidence="4 5">HHB-10118-sp</strain>
    </source>
</reference>
<dbReference type="GeneID" id="18920542"/>
<dbReference type="KEGG" id="pco:PHACADRAFT_86419"/>
<gene>
    <name evidence="4" type="ORF">PHACADRAFT_86419</name>
</gene>
<comment type="similarity">
    <text evidence="3">Belongs to the UreF family.</text>
</comment>
<dbReference type="HOGENOM" id="CLU_049215_0_1_1"/>
<evidence type="ECO:0000313" key="5">
    <source>
        <dbReference type="Proteomes" id="UP000008370"/>
    </source>
</evidence>
<dbReference type="FunCoup" id="K5X8R2">
    <property type="interactions" value="23"/>
</dbReference>
<dbReference type="Gene3D" id="1.10.4190.10">
    <property type="entry name" value="Urease accessory protein UreF"/>
    <property type="match status" value="1"/>
</dbReference>
<evidence type="ECO:0008006" key="6">
    <source>
        <dbReference type="Google" id="ProtNLM"/>
    </source>
</evidence>
<evidence type="ECO:0000256" key="2">
    <source>
        <dbReference type="ARBA" id="ARBA00023186"/>
    </source>
</evidence>
<dbReference type="PANTHER" id="PTHR33620:SF1">
    <property type="entry name" value="UREASE ACCESSORY PROTEIN F"/>
    <property type="match status" value="1"/>
</dbReference>
<evidence type="ECO:0000313" key="4">
    <source>
        <dbReference type="EMBL" id="EKM59272.1"/>
    </source>
</evidence>
<dbReference type="Proteomes" id="UP000008370">
    <property type="component" value="Unassembled WGS sequence"/>
</dbReference>
<evidence type="ECO:0000256" key="1">
    <source>
        <dbReference type="ARBA" id="ARBA00022988"/>
    </source>
</evidence>
<keyword evidence="1" id="KW-0996">Nickel insertion</keyword>
<accession>K5X8R2</accession>
<dbReference type="EMBL" id="JH930469">
    <property type="protein sequence ID" value="EKM59272.1"/>
    <property type="molecule type" value="Genomic_DNA"/>
</dbReference>
<dbReference type="Pfam" id="PF01730">
    <property type="entry name" value="UreF"/>
    <property type="match status" value="1"/>
</dbReference>
<dbReference type="InterPro" id="IPR002639">
    <property type="entry name" value="UreF"/>
</dbReference>